<evidence type="ECO:0000259" key="1">
    <source>
        <dbReference type="Pfam" id="PF01636"/>
    </source>
</evidence>
<accession>A0A839N947</accession>
<dbReference type="InterPro" id="IPR002575">
    <property type="entry name" value="Aminoglycoside_PTrfase"/>
</dbReference>
<organism evidence="2 3">
    <name type="scientific">Flexivirga oryzae</name>
    <dbReference type="NCBI Taxonomy" id="1794944"/>
    <lineage>
        <taxon>Bacteria</taxon>
        <taxon>Bacillati</taxon>
        <taxon>Actinomycetota</taxon>
        <taxon>Actinomycetes</taxon>
        <taxon>Micrococcales</taxon>
        <taxon>Dermacoccaceae</taxon>
        <taxon>Flexivirga</taxon>
    </lineage>
</organism>
<dbReference type="SUPFAM" id="SSF56112">
    <property type="entry name" value="Protein kinase-like (PK-like)"/>
    <property type="match status" value="1"/>
</dbReference>
<reference evidence="2 3" key="1">
    <citation type="submission" date="2020-08" db="EMBL/GenBank/DDBJ databases">
        <title>Sequencing the genomes of 1000 actinobacteria strains.</title>
        <authorList>
            <person name="Klenk H.-P."/>
        </authorList>
    </citation>
    <scope>NUCLEOTIDE SEQUENCE [LARGE SCALE GENOMIC DNA]</scope>
    <source>
        <strain evidence="2 3">DSM 105369</strain>
    </source>
</reference>
<evidence type="ECO:0000313" key="3">
    <source>
        <dbReference type="Proteomes" id="UP000559182"/>
    </source>
</evidence>
<dbReference type="Pfam" id="PF01636">
    <property type="entry name" value="APH"/>
    <property type="match status" value="1"/>
</dbReference>
<dbReference type="InterPro" id="IPR011009">
    <property type="entry name" value="Kinase-like_dom_sf"/>
</dbReference>
<dbReference type="Gene3D" id="3.90.1200.10">
    <property type="match status" value="1"/>
</dbReference>
<comment type="caution">
    <text evidence="2">The sequence shown here is derived from an EMBL/GenBank/DDBJ whole genome shotgun (WGS) entry which is preliminary data.</text>
</comment>
<dbReference type="PANTHER" id="PTHR21310:SF40">
    <property type="entry name" value="AMINOGLYCOSIDE PHOSPHOTRANSFERASE DOMAIN-CONTAINING PROTEIN-RELATED"/>
    <property type="match status" value="1"/>
</dbReference>
<dbReference type="Proteomes" id="UP000559182">
    <property type="component" value="Unassembled WGS sequence"/>
</dbReference>
<keyword evidence="2" id="KW-0808">Transferase</keyword>
<dbReference type="AlphaFoldDB" id="A0A839N947"/>
<name>A0A839N947_9MICO</name>
<dbReference type="PANTHER" id="PTHR21310">
    <property type="entry name" value="AMINOGLYCOSIDE PHOSPHOTRANSFERASE-RELATED-RELATED"/>
    <property type="match status" value="1"/>
</dbReference>
<dbReference type="RefSeq" id="WP_183319561.1">
    <property type="nucleotide sequence ID" value="NZ_JACHVQ010000001.1"/>
</dbReference>
<dbReference type="InterPro" id="IPR051678">
    <property type="entry name" value="AGP_Transferase"/>
</dbReference>
<proteinExistence type="predicted"/>
<dbReference type="EMBL" id="JACHVQ010000001">
    <property type="protein sequence ID" value="MBB2891271.1"/>
    <property type="molecule type" value="Genomic_DNA"/>
</dbReference>
<sequence length="234" mass="25159">MTTCDHPGALLATGATASVYELAGGRVLRRYRDESRSAGPAATATRIAWEAGVPTPRVLASRGPDLVLERVDGPTMLAEMTAGRLAMDEAMRMLADLHRVTHGVRKPEGASELPERDGDDRLIHLDLHPNNVLMAAGGPQLIDWENACWGPPGLDVAVTAVILACYALAYRAEDDSLDATDLLDAFLQAAEPLTHLDEAVAFRRDRVDFMPAAEAAQLDNAAGLVRYLADRPVQ</sequence>
<keyword evidence="2" id="KW-0418">Kinase</keyword>
<protein>
    <submittedName>
        <fullName evidence="2">Aminoglycoside phosphotransferase (APT) family kinase protein</fullName>
    </submittedName>
</protein>
<keyword evidence="3" id="KW-1185">Reference proteome</keyword>
<feature type="domain" description="Aminoglycoside phosphotransferase" evidence="1">
    <location>
        <begin position="113"/>
        <end position="178"/>
    </location>
</feature>
<dbReference type="GO" id="GO:0016301">
    <property type="term" value="F:kinase activity"/>
    <property type="evidence" value="ECO:0007669"/>
    <property type="project" value="UniProtKB-KW"/>
</dbReference>
<gene>
    <name evidence="2" type="ORF">FHU39_001255</name>
</gene>
<evidence type="ECO:0000313" key="2">
    <source>
        <dbReference type="EMBL" id="MBB2891271.1"/>
    </source>
</evidence>